<dbReference type="RefSeq" id="WP_203692094.1">
    <property type="nucleotide sequence ID" value="NZ_BAAALC010000025.1"/>
</dbReference>
<feature type="domain" description="UspA" evidence="3">
    <location>
        <begin position="158"/>
        <end position="290"/>
    </location>
</feature>
<evidence type="ECO:0000256" key="2">
    <source>
        <dbReference type="SAM" id="MobiDB-lite"/>
    </source>
</evidence>
<dbReference type="Proteomes" id="UP000630887">
    <property type="component" value="Unassembled WGS sequence"/>
</dbReference>
<dbReference type="InterPro" id="IPR006016">
    <property type="entry name" value="UspA"/>
</dbReference>
<dbReference type="InterPro" id="IPR006015">
    <property type="entry name" value="Universal_stress_UspA"/>
</dbReference>
<proteinExistence type="inferred from homology"/>
<dbReference type="Gene3D" id="3.40.50.620">
    <property type="entry name" value="HUPs"/>
    <property type="match status" value="2"/>
</dbReference>
<dbReference type="PANTHER" id="PTHR46268">
    <property type="entry name" value="STRESS RESPONSE PROTEIN NHAX"/>
    <property type="match status" value="1"/>
</dbReference>
<keyword evidence="5" id="KW-1185">Reference proteome</keyword>
<feature type="region of interest" description="Disordered" evidence="2">
    <location>
        <begin position="293"/>
        <end position="314"/>
    </location>
</feature>
<gene>
    <name evidence="4" type="ORF">Cco03nite_23640</name>
</gene>
<dbReference type="PANTHER" id="PTHR46268:SF6">
    <property type="entry name" value="UNIVERSAL STRESS PROTEIN UP12"/>
    <property type="match status" value="1"/>
</dbReference>
<feature type="domain" description="UspA" evidence="3">
    <location>
        <begin position="8"/>
        <end position="144"/>
    </location>
</feature>
<dbReference type="EMBL" id="BONI01000016">
    <property type="protein sequence ID" value="GIG05664.1"/>
    <property type="molecule type" value="Genomic_DNA"/>
</dbReference>
<dbReference type="Pfam" id="PF00582">
    <property type="entry name" value="Usp"/>
    <property type="match status" value="2"/>
</dbReference>
<organism evidence="4 5">
    <name type="scientific">Catellatospora coxensis</name>
    <dbReference type="NCBI Taxonomy" id="310354"/>
    <lineage>
        <taxon>Bacteria</taxon>
        <taxon>Bacillati</taxon>
        <taxon>Actinomycetota</taxon>
        <taxon>Actinomycetes</taxon>
        <taxon>Micromonosporales</taxon>
        <taxon>Micromonosporaceae</taxon>
        <taxon>Catellatospora</taxon>
    </lineage>
</organism>
<sequence length="314" mass="31906">MTLSCTAIVVGVDGSPESDDALHWAASEAAVRGCGLRLLHAAYLPTLTGHESGTLSTATDQALVAAGRHLLAETMSALDRQTPNLPVTSEVRWGRPADVLAEAGAEAVMVVVGDRGRGGFASLLLGSTSLRTAMRAPCPVAVVRCGRQADPADDIGRGRVVVGVDGSARSAAAAMLAFEEAALHQADVNAVHVTAAPPREVSATLRWGEQERTDGEKLLDEATAAARLAHPTVSVDYTVVIGNPAATLIDQCVGARLAVVGTRGRGGFTGLLLGSVSQTLLHHASCPVLITGGHPPADDAAPDGGAADEGSSSV</sequence>
<evidence type="ECO:0000256" key="1">
    <source>
        <dbReference type="ARBA" id="ARBA00008791"/>
    </source>
</evidence>
<evidence type="ECO:0000259" key="3">
    <source>
        <dbReference type="Pfam" id="PF00582"/>
    </source>
</evidence>
<dbReference type="AlphaFoldDB" id="A0A8J3KYC6"/>
<evidence type="ECO:0000313" key="5">
    <source>
        <dbReference type="Proteomes" id="UP000630887"/>
    </source>
</evidence>
<name>A0A8J3KYC6_9ACTN</name>
<evidence type="ECO:0000313" key="4">
    <source>
        <dbReference type="EMBL" id="GIG05664.1"/>
    </source>
</evidence>
<comment type="caution">
    <text evidence="4">The sequence shown here is derived from an EMBL/GenBank/DDBJ whole genome shotgun (WGS) entry which is preliminary data.</text>
</comment>
<dbReference type="PRINTS" id="PR01438">
    <property type="entry name" value="UNVRSLSTRESS"/>
</dbReference>
<dbReference type="SUPFAM" id="SSF52402">
    <property type="entry name" value="Adenine nucleotide alpha hydrolases-like"/>
    <property type="match status" value="2"/>
</dbReference>
<feature type="compositionally biased region" description="Low complexity" evidence="2">
    <location>
        <begin position="293"/>
        <end position="305"/>
    </location>
</feature>
<reference evidence="4 5" key="1">
    <citation type="submission" date="2021-01" db="EMBL/GenBank/DDBJ databases">
        <title>Whole genome shotgun sequence of Catellatospora coxensis NBRC 107359.</title>
        <authorList>
            <person name="Komaki H."/>
            <person name="Tamura T."/>
        </authorList>
    </citation>
    <scope>NUCLEOTIDE SEQUENCE [LARGE SCALE GENOMIC DNA]</scope>
    <source>
        <strain evidence="4 5">NBRC 107359</strain>
    </source>
</reference>
<protein>
    <recommendedName>
        <fullName evidence="3">UspA domain-containing protein</fullName>
    </recommendedName>
</protein>
<dbReference type="InterPro" id="IPR014729">
    <property type="entry name" value="Rossmann-like_a/b/a_fold"/>
</dbReference>
<accession>A0A8J3KYC6</accession>
<comment type="similarity">
    <text evidence="1">Belongs to the universal stress protein A family.</text>
</comment>